<dbReference type="InterPro" id="IPR031658">
    <property type="entry name" value="Cyclin_C_2"/>
</dbReference>
<keyword evidence="7" id="KW-0804">Transcription</keyword>
<dbReference type="CDD" id="cd20514">
    <property type="entry name" value="CYCLIN_CCNC_rpt2"/>
    <property type="match status" value="1"/>
</dbReference>
<gene>
    <name evidence="12" type="ORF">GBAR_LOCUS24410</name>
</gene>
<organism evidence="12 13">
    <name type="scientific">Geodia barretti</name>
    <name type="common">Barrett's horny sponge</name>
    <dbReference type="NCBI Taxonomy" id="519541"/>
    <lineage>
        <taxon>Eukaryota</taxon>
        <taxon>Metazoa</taxon>
        <taxon>Porifera</taxon>
        <taxon>Demospongiae</taxon>
        <taxon>Heteroscleromorpha</taxon>
        <taxon>Tetractinellida</taxon>
        <taxon>Astrophorina</taxon>
        <taxon>Geodiidae</taxon>
        <taxon>Geodia</taxon>
    </lineage>
</organism>
<proteinExistence type="inferred from homology"/>
<dbReference type="GO" id="GO:0016538">
    <property type="term" value="F:cyclin-dependent protein serine/threonine kinase regulator activity"/>
    <property type="evidence" value="ECO:0007669"/>
    <property type="project" value="InterPro"/>
</dbReference>
<keyword evidence="13" id="KW-1185">Reference proteome</keyword>
<evidence type="ECO:0000256" key="9">
    <source>
        <dbReference type="RuleBase" id="RU000383"/>
    </source>
</evidence>
<dbReference type="InterPro" id="IPR013763">
    <property type="entry name" value="Cyclin-like_dom"/>
</dbReference>
<evidence type="ECO:0000256" key="1">
    <source>
        <dbReference type="ARBA" id="ARBA00004123"/>
    </source>
</evidence>
<dbReference type="InterPro" id="IPR036915">
    <property type="entry name" value="Cyclin-like_sf"/>
</dbReference>
<dbReference type="Gene3D" id="1.10.472.10">
    <property type="entry name" value="Cyclin-like"/>
    <property type="match status" value="2"/>
</dbReference>
<comment type="similarity">
    <text evidence="2">Belongs to the cyclin family. Cyclin C subfamily.</text>
</comment>
<feature type="region of interest" description="Disordered" evidence="10">
    <location>
        <begin position="262"/>
        <end position="284"/>
    </location>
</feature>
<evidence type="ECO:0000256" key="10">
    <source>
        <dbReference type="SAM" id="MobiDB-lite"/>
    </source>
</evidence>
<accession>A0AA35X3G4</accession>
<dbReference type="Pfam" id="PF16899">
    <property type="entry name" value="Cyclin_C_2"/>
    <property type="match status" value="1"/>
</dbReference>
<evidence type="ECO:0000256" key="7">
    <source>
        <dbReference type="ARBA" id="ARBA00023163"/>
    </source>
</evidence>
<dbReference type="AlphaFoldDB" id="A0AA35X3G4"/>
<comment type="subcellular location">
    <subcellularLocation>
        <location evidence="1">Nucleus</location>
    </subcellularLocation>
</comment>
<dbReference type="CDD" id="cd20513">
    <property type="entry name" value="CYCLIN_CCNC_rpt1"/>
    <property type="match status" value="1"/>
</dbReference>
<dbReference type="SUPFAM" id="SSF47954">
    <property type="entry name" value="Cyclin-like"/>
    <property type="match status" value="2"/>
</dbReference>
<dbReference type="Pfam" id="PF00134">
    <property type="entry name" value="Cyclin_N"/>
    <property type="match status" value="1"/>
</dbReference>
<evidence type="ECO:0000256" key="2">
    <source>
        <dbReference type="ARBA" id="ARBA00008638"/>
    </source>
</evidence>
<dbReference type="FunFam" id="1.10.472.10:FF:000017">
    <property type="entry name" value="Putative cyclin-c"/>
    <property type="match status" value="1"/>
</dbReference>
<comment type="caution">
    <text evidence="12">The sequence shown here is derived from an EMBL/GenBank/DDBJ whole genome shotgun (WGS) entry which is preliminary data.</text>
</comment>
<keyword evidence="8" id="KW-0539">Nucleus</keyword>
<sequence length="284" mass="33119">MAGNFWQSSHYQEWLLDKQEIELGRQRDLAALKSPEDLHKVHIFFANFIQCLGGEYLRLRQQVISTAIVYYQRFYSRHSLGDIDPLLLCPTCLHLASKVEECGTMPPNQLVMKCKLIVWQKYQNILRPDYPYRTNHILECEFLLLEMLDCCLIVYHPYRPLTQYLSDLGLQDSILPTAWRIVNDTYRCDVSLMYPPYLIALTCIHMAAVVTKKDVKGWFAELSVDMEKILEITTQILDLYKLWKKYDEAKEVPDLLTRIPKPKFVKSPSPTEALKAKSTPSPKK</sequence>
<dbReference type="GO" id="GO:0006357">
    <property type="term" value="P:regulation of transcription by RNA polymerase II"/>
    <property type="evidence" value="ECO:0007669"/>
    <property type="project" value="InterPro"/>
</dbReference>
<evidence type="ECO:0000256" key="8">
    <source>
        <dbReference type="ARBA" id="ARBA00023242"/>
    </source>
</evidence>
<evidence type="ECO:0000259" key="11">
    <source>
        <dbReference type="SMART" id="SM00385"/>
    </source>
</evidence>
<keyword evidence="6" id="KW-0010">Activator</keyword>
<dbReference type="PANTHER" id="PTHR10026">
    <property type="entry name" value="CYCLIN"/>
    <property type="match status" value="1"/>
</dbReference>
<evidence type="ECO:0000313" key="12">
    <source>
        <dbReference type="EMBL" id="CAI8043973.1"/>
    </source>
</evidence>
<dbReference type="SMART" id="SM00385">
    <property type="entry name" value="CYCLIN"/>
    <property type="match status" value="2"/>
</dbReference>
<keyword evidence="3" id="KW-0678">Repressor</keyword>
<reference evidence="12" key="1">
    <citation type="submission" date="2023-03" db="EMBL/GenBank/DDBJ databases">
        <authorList>
            <person name="Steffen K."/>
            <person name="Cardenas P."/>
        </authorList>
    </citation>
    <scope>NUCLEOTIDE SEQUENCE</scope>
</reference>
<dbReference type="Proteomes" id="UP001174909">
    <property type="component" value="Unassembled WGS sequence"/>
</dbReference>
<dbReference type="EMBL" id="CASHTH010003371">
    <property type="protein sequence ID" value="CAI8043973.1"/>
    <property type="molecule type" value="Genomic_DNA"/>
</dbReference>
<evidence type="ECO:0000256" key="4">
    <source>
        <dbReference type="ARBA" id="ARBA00023015"/>
    </source>
</evidence>
<protein>
    <submittedName>
        <fullName evidence="12">Cyclin-C</fullName>
    </submittedName>
</protein>
<dbReference type="PIRSF" id="PIRSF028758">
    <property type="entry name" value="Cyclin, C/H/G types"/>
    <property type="match status" value="1"/>
</dbReference>
<keyword evidence="5 9" id="KW-0195">Cyclin</keyword>
<evidence type="ECO:0000256" key="6">
    <source>
        <dbReference type="ARBA" id="ARBA00023159"/>
    </source>
</evidence>
<keyword evidence="4" id="KW-0805">Transcription regulation</keyword>
<dbReference type="InterPro" id="IPR006671">
    <property type="entry name" value="Cyclin_N"/>
</dbReference>
<dbReference type="GO" id="GO:0005634">
    <property type="term" value="C:nucleus"/>
    <property type="evidence" value="ECO:0007669"/>
    <property type="project" value="UniProtKB-SubCell"/>
</dbReference>
<evidence type="ECO:0000256" key="5">
    <source>
        <dbReference type="ARBA" id="ARBA00023127"/>
    </source>
</evidence>
<name>A0AA35X3G4_GEOBA</name>
<feature type="domain" description="Cyclin-like" evidence="11">
    <location>
        <begin position="47"/>
        <end position="146"/>
    </location>
</feature>
<dbReference type="FunFam" id="1.10.472.10:FF:000076">
    <property type="entry name" value="RNA polymerase II holoenzyme cyclin-like subunit"/>
    <property type="match status" value="1"/>
</dbReference>
<evidence type="ECO:0000256" key="3">
    <source>
        <dbReference type="ARBA" id="ARBA00022491"/>
    </source>
</evidence>
<feature type="domain" description="Cyclin-like" evidence="11">
    <location>
        <begin position="159"/>
        <end position="238"/>
    </location>
</feature>
<dbReference type="InterPro" id="IPR043198">
    <property type="entry name" value="Cyclin/Ssn8"/>
</dbReference>
<evidence type="ECO:0000313" key="13">
    <source>
        <dbReference type="Proteomes" id="UP001174909"/>
    </source>
</evidence>